<gene>
    <name evidence="2" type="ORF">DFR68_110131</name>
</gene>
<dbReference type="InterPro" id="IPR001509">
    <property type="entry name" value="Epimerase_deHydtase"/>
</dbReference>
<dbReference type="Pfam" id="PF01370">
    <property type="entry name" value="Epimerase"/>
    <property type="match status" value="1"/>
</dbReference>
<dbReference type="Gene3D" id="3.40.50.720">
    <property type="entry name" value="NAD(P)-binding Rossmann-like Domain"/>
    <property type="match status" value="1"/>
</dbReference>
<dbReference type="Proteomes" id="UP000255355">
    <property type="component" value="Unassembled WGS sequence"/>
</dbReference>
<name>A0A370GU17_9NOCA</name>
<sequence length="321" mass="34102">MTKVFITGANGFIGRALATRLAAAGHEVCGTDLRADPARGVVAGDISSPGRWQDSVAGAEWVIHTAALVSNRPDLETAWRVNTAGTRAVLDAAATAGCTRFVYVSSVRAFSDLGFPDGVTEEHPVRPDGNPYVDTRVAAEQVVLQAHAAGRLPVTIVRPADVYGPGSRPWTVLPVAMIKADRFVLPAMGRGIFSPVYIDDLVDGILLAADSPHAVGQVFTLGGGVGVSCAEFFGHYYAMLGRRGPIVVPTPVALALARAMSTAARVCRADSEANPTAVRYLCRTGTYSIEKARRTLGYEPKVDLTEGMTRVRRWLADTGRL</sequence>
<proteinExistence type="predicted"/>
<evidence type="ECO:0000259" key="1">
    <source>
        <dbReference type="Pfam" id="PF01370"/>
    </source>
</evidence>
<dbReference type="RefSeq" id="WP_246011528.1">
    <property type="nucleotide sequence ID" value="NZ_QQAZ01000010.1"/>
</dbReference>
<comment type="caution">
    <text evidence="2">The sequence shown here is derived from an EMBL/GenBank/DDBJ whole genome shotgun (WGS) entry which is preliminary data.</text>
</comment>
<dbReference type="PANTHER" id="PTHR43245">
    <property type="entry name" value="BIFUNCTIONAL POLYMYXIN RESISTANCE PROTEIN ARNA"/>
    <property type="match status" value="1"/>
</dbReference>
<dbReference type="SUPFAM" id="SSF51735">
    <property type="entry name" value="NAD(P)-binding Rossmann-fold domains"/>
    <property type="match status" value="1"/>
</dbReference>
<evidence type="ECO:0000313" key="2">
    <source>
        <dbReference type="EMBL" id="RDI46726.1"/>
    </source>
</evidence>
<evidence type="ECO:0000313" key="3">
    <source>
        <dbReference type="Proteomes" id="UP000255355"/>
    </source>
</evidence>
<dbReference type="STRING" id="1210089.GCA_001613165_06883"/>
<dbReference type="InterPro" id="IPR050177">
    <property type="entry name" value="Lipid_A_modif_metabolic_enz"/>
</dbReference>
<dbReference type="EMBL" id="QQAZ01000010">
    <property type="protein sequence ID" value="RDI46726.1"/>
    <property type="molecule type" value="Genomic_DNA"/>
</dbReference>
<feature type="domain" description="NAD-dependent epimerase/dehydratase" evidence="1">
    <location>
        <begin position="4"/>
        <end position="221"/>
    </location>
</feature>
<keyword evidence="3" id="KW-1185">Reference proteome</keyword>
<dbReference type="AlphaFoldDB" id="A0A370GU17"/>
<organism evidence="2 3">
    <name type="scientific">Nocardia mexicana</name>
    <dbReference type="NCBI Taxonomy" id="279262"/>
    <lineage>
        <taxon>Bacteria</taxon>
        <taxon>Bacillati</taxon>
        <taxon>Actinomycetota</taxon>
        <taxon>Actinomycetes</taxon>
        <taxon>Mycobacteriales</taxon>
        <taxon>Nocardiaceae</taxon>
        <taxon>Nocardia</taxon>
    </lineage>
</organism>
<accession>A0A370GU17</accession>
<dbReference type="InterPro" id="IPR036291">
    <property type="entry name" value="NAD(P)-bd_dom_sf"/>
</dbReference>
<reference evidence="2 3" key="1">
    <citation type="submission" date="2018-07" db="EMBL/GenBank/DDBJ databases">
        <title>Genomic Encyclopedia of Type Strains, Phase IV (KMG-IV): sequencing the most valuable type-strain genomes for metagenomic binning, comparative biology and taxonomic classification.</title>
        <authorList>
            <person name="Goeker M."/>
        </authorList>
    </citation>
    <scope>NUCLEOTIDE SEQUENCE [LARGE SCALE GENOMIC DNA]</scope>
    <source>
        <strain evidence="2 3">DSM 44952</strain>
    </source>
</reference>
<protein>
    <submittedName>
        <fullName evidence="2">Nucleoside-diphosphate-sugar epimerase</fullName>
    </submittedName>
</protein>